<evidence type="ECO:0000313" key="2">
    <source>
        <dbReference type="Proteomes" id="UP001565200"/>
    </source>
</evidence>
<keyword evidence="2" id="KW-1185">Reference proteome</keyword>
<protein>
    <submittedName>
        <fullName evidence="1">Nitrous oxide-stimulated promoter family protein</fullName>
    </submittedName>
</protein>
<dbReference type="Proteomes" id="UP001565200">
    <property type="component" value="Unassembled WGS sequence"/>
</dbReference>
<dbReference type="RefSeq" id="WP_121698585.1">
    <property type="nucleotide sequence ID" value="NZ_JBCLPP010000012.1"/>
</dbReference>
<comment type="caution">
    <text evidence="1">The sequence shown here is derived from an EMBL/GenBank/DDBJ whole genome shotgun (WGS) entry which is preliminary data.</text>
</comment>
<reference evidence="1 2" key="1">
    <citation type="submission" date="2024-03" db="EMBL/GenBank/DDBJ databases">
        <title>Mouse gut bacterial collection (mGBC) of GemPharmatech.</title>
        <authorList>
            <person name="He Y."/>
            <person name="Dong L."/>
            <person name="Wu D."/>
            <person name="Gao X."/>
            <person name="Lin Z."/>
        </authorList>
    </citation>
    <scope>NUCLEOTIDE SEQUENCE [LARGE SCALE GENOMIC DNA]</scope>
    <source>
        <strain evidence="1 2">54-13</strain>
    </source>
</reference>
<dbReference type="NCBIfam" id="NF007714">
    <property type="entry name" value="PRK10410.1-2"/>
    <property type="match status" value="1"/>
</dbReference>
<dbReference type="EMBL" id="JBCLPP010000012">
    <property type="protein sequence ID" value="MEY8245139.1"/>
    <property type="molecule type" value="Genomic_DNA"/>
</dbReference>
<name>A0ABV4CYL1_9BACT</name>
<evidence type="ECO:0000313" key="1">
    <source>
        <dbReference type="EMBL" id="MEY8245139.1"/>
    </source>
</evidence>
<accession>A0ABV4CYL1</accession>
<dbReference type="Pfam" id="PF11756">
    <property type="entry name" value="YgbA_NO"/>
    <property type="match status" value="1"/>
</dbReference>
<organism evidence="1 2">
    <name type="scientific">Heminiphilus faecis</name>
    <dbReference type="NCBI Taxonomy" id="2601703"/>
    <lineage>
        <taxon>Bacteria</taxon>
        <taxon>Pseudomonadati</taxon>
        <taxon>Bacteroidota</taxon>
        <taxon>Bacteroidia</taxon>
        <taxon>Bacteroidales</taxon>
        <taxon>Muribaculaceae</taxon>
        <taxon>Heminiphilus</taxon>
    </lineage>
</organism>
<dbReference type="InterPro" id="IPR020483">
    <property type="entry name" value="Uncharacterised_YgbA"/>
</dbReference>
<proteinExistence type="predicted"/>
<sequence>MTRIEREKTVIGQMIAIYCRKHHNCAGGQLCNDCAELLAYANNRLDRCPKGNDKSNCRKCEIHCYSPANRDKIRAVMRYVGPRMIFHHPLSAIRHIINEMK</sequence>
<gene>
    <name evidence="1" type="ORF">AAK873_05850</name>
</gene>